<comment type="similarity">
    <text evidence="1 4">Belongs to the D-isomer specific 2-hydroxyacid dehydrogenase family.</text>
</comment>
<dbReference type="EMBL" id="VNKI01000002">
    <property type="protein sequence ID" value="TVX83278.1"/>
    <property type="molecule type" value="Genomic_DNA"/>
</dbReference>
<dbReference type="Gene3D" id="3.40.50.720">
    <property type="entry name" value="NAD(P)-binding Rossmann-like Domain"/>
    <property type="match status" value="2"/>
</dbReference>
<evidence type="ECO:0000256" key="4">
    <source>
        <dbReference type="RuleBase" id="RU003719"/>
    </source>
</evidence>
<dbReference type="Pfam" id="PF00389">
    <property type="entry name" value="2-Hacid_dh"/>
    <property type="match status" value="1"/>
</dbReference>
<proteinExistence type="inferred from homology"/>
<dbReference type="InterPro" id="IPR029753">
    <property type="entry name" value="D-isomer_DH_CS"/>
</dbReference>
<keyword evidence="3" id="KW-0520">NAD</keyword>
<dbReference type="InterPro" id="IPR036291">
    <property type="entry name" value="NAD(P)-bd_dom_sf"/>
</dbReference>
<keyword evidence="2 4" id="KW-0560">Oxidoreductase</keyword>
<evidence type="ECO:0000313" key="8">
    <source>
        <dbReference type="Proteomes" id="UP000317770"/>
    </source>
</evidence>
<dbReference type="PROSITE" id="PS00671">
    <property type="entry name" value="D_2_HYDROXYACID_DH_3"/>
    <property type="match status" value="1"/>
</dbReference>
<dbReference type="SUPFAM" id="SSF52283">
    <property type="entry name" value="Formate/glycerate dehydrogenase catalytic domain-like"/>
    <property type="match status" value="1"/>
</dbReference>
<dbReference type="FunFam" id="3.40.50.720:FF:000462">
    <property type="entry name" value="Glyoxylate reductase (NADP+)"/>
    <property type="match status" value="1"/>
</dbReference>
<evidence type="ECO:0000259" key="6">
    <source>
        <dbReference type="Pfam" id="PF02826"/>
    </source>
</evidence>
<evidence type="ECO:0000313" key="7">
    <source>
        <dbReference type="EMBL" id="TVX83278.1"/>
    </source>
</evidence>
<dbReference type="GO" id="GO:0016618">
    <property type="term" value="F:hydroxypyruvate reductase [NAD(P)H] activity"/>
    <property type="evidence" value="ECO:0007669"/>
    <property type="project" value="TreeGrafter"/>
</dbReference>
<feature type="domain" description="D-isomer specific 2-hydroxyacid dehydrogenase catalytic" evidence="5">
    <location>
        <begin position="16"/>
        <end position="329"/>
    </location>
</feature>
<dbReference type="PROSITE" id="PS00065">
    <property type="entry name" value="D_2_HYDROXYACID_DH_1"/>
    <property type="match status" value="1"/>
</dbReference>
<dbReference type="AlphaFoldDB" id="A0A8B5Y369"/>
<organism evidence="7 8">
    <name type="scientific">Peribacillus simplex</name>
    <dbReference type="NCBI Taxonomy" id="1478"/>
    <lineage>
        <taxon>Bacteria</taxon>
        <taxon>Bacillati</taxon>
        <taxon>Bacillota</taxon>
        <taxon>Bacilli</taxon>
        <taxon>Bacillales</taxon>
        <taxon>Bacillaceae</taxon>
        <taxon>Peribacillus</taxon>
    </lineage>
</organism>
<dbReference type="InterPro" id="IPR029752">
    <property type="entry name" value="D-isomer_DH_CS1"/>
</dbReference>
<dbReference type="InterPro" id="IPR006140">
    <property type="entry name" value="D-isomer_DH_NAD-bd"/>
</dbReference>
<sequence length="335" mass="37352">MERNGIGGYGLKPKIYITRKLPEQIIEGLSRKYDVRMWDQENIPVPREVLEEEIKEVEGLLCLLTEQIDESLIEQAPNLKIIANMAVGHNNIDVQSAIKRGIMVTNTPGVLTETTADLTFGLLLATARRMMEAEDYLKSGRWETWSPMQLTGQDVHGATLGIIGLGRIGEALAKRAKGFDMNLVYFNRSRKYEQEKELGIEYQPLGNLLQISDFVCVMLPLTPETAYMIGKEQLELMKETAVLINTARGGIIDEKALYQALENREIWAAGLDVFEEEPVPVDHPLLTLPNVVTLPHIGSASIATRLKMATLAVQNLMEGLSGDTPRNLVLLNKSK</sequence>
<dbReference type="GO" id="GO:0030267">
    <property type="term" value="F:glyoxylate reductase (NADPH) activity"/>
    <property type="evidence" value="ECO:0007669"/>
    <property type="project" value="TreeGrafter"/>
</dbReference>
<protein>
    <submittedName>
        <fullName evidence="7">D-glycerate dehydrogenase</fullName>
    </submittedName>
</protein>
<comment type="caution">
    <text evidence="7">The sequence shown here is derived from an EMBL/GenBank/DDBJ whole genome shotgun (WGS) entry which is preliminary data.</text>
</comment>
<dbReference type="SUPFAM" id="SSF51735">
    <property type="entry name" value="NAD(P)-binding Rossmann-fold domains"/>
    <property type="match status" value="1"/>
</dbReference>
<evidence type="ECO:0000256" key="1">
    <source>
        <dbReference type="ARBA" id="ARBA00005854"/>
    </source>
</evidence>
<dbReference type="GO" id="GO:0005829">
    <property type="term" value="C:cytosol"/>
    <property type="evidence" value="ECO:0007669"/>
    <property type="project" value="TreeGrafter"/>
</dbReference>
<dbReference type="PANTHER" id="PTHR10996">
    <property type="entry name" value="2-HYDROXYACID DEHYDROGENASE-RELATED"/>
    <property type="match status" value="1"/>
</dbReference>
<name>A0A8B5Y369_9BACI</name>
<dbReference type="PANTHER" id="PTHR10996:SF178">
    <property type="entry name" value="2-HYDROXYACID DEHYDROGENASE YGL185C-RELATED"/>
    <property type="match status" value="1"/>
</dbReference>
<dbReference type="InterPro" id="IPR006139">
    <property type="entry name" value="D-isomer_2_OHA_DH_cat_dom"/>
</dbReference>
<dbReference type="CDD" id="cd05301">
    <property type="entry name" value="GDH"/>
    <property type="match status" value="1"/>
</dbReference>
<dbReference type="InterPro" id="IPR050223">
    <property type="entry name" value="D-isomer_2-hydroxyacid_DH"/>
</dbReference>
<evidence type="ECO:0000259" key="5">
    <source>
        <dbReference type="Pfam" id="PF00389"/>
    </source>
</evidence>
<dbReference type="GO" id="GO:0051287">
    <property type="term" value="F:NAD binding"/>
    <property type="evidence" value="ECO:0007669"/>
    <property type="project" value="InterPro"/>
</dbReference>
<gene>
    <name evidence="7" type="ORF">FQP34_06875</name>
</gene>
<feature type="domain" description="D-isomer specific 2-hydroxyacid dehydrogenase NAD-binding" evidence="6">
    <location>
        <begin position="120"/>
        <end position="298"/>
    </location>
</feature>
<evidence type="ECO:0000256" key="3">
    <source>
        <dbReference type="ARBA" id="ARBA00023027"/>
    </source>
</evidence>
<reference evidence="7 8" key="1">
    <citation type="submission" date="2019-07" db="EMBL/GenBank/DDBJ databases">
        <title>Genome assembly of Bacillus simplex strain GGC-P6A.</title>
        <authorList>
            <person name="Jennings M.E."/>
            <person name="Barton H.A."/>
        </authorList>
    </citation>
    <scope>NUCLEOTIDE SEQUENCE [LARGE SCALE GENOMIC DNA]</scope>
    <source>
        <strain evidence="7 8">GGC-P6A</strain>
    </source>
</reference>
<accession>A0A8B5Y369</accession>
<evidence type="ECO:0000256" key="2">
    <source>
        <dbReference type="ARBA" id="ARBA00023002"/>
    </source>
</evidence>
<dbReference type="Pfam" id="PF02826">
    <property type="entry name" value="2-Hacid_dh_C"/>
    <property type="match status" value="1"/>
</dbReference>
<dbReference type="Proteomes" id="UP000317770">
    <property type="component" value="Unassembled WGS sequence"/>
</dbReference>